<dbReference type="Pfam" id="PF10453">
    <property type="entry name" value="NUFIP1"/>
    <property type="match status" value="1"/>
</dbReference>
<dbReference type="GO" id="GO:0000492">
    <property type="term" value="P:box C/D snoRNP assembly"/>
    <property type="evidence" value="ECO:0007669"/>
    <property type="project" value="TreeGrafter"/>
</dbReference>
<dbReference type="EMBL" id="JAFIRN010000016">
    <property type="protein sequence ID" value="KAG5833077.1"/>
    <property type="molecule type" value="Genomic_DNA"/>
</dbReference>
<dbReference type="PROSITE" id="PS00028">
    <property type="entry name" value="ZINC_FINGER_C2H2_1"/>
    <property type="match status" value="1"/>
</dbReference>
<evidence type="ECO:0000313" key="3">
    <source>
        <dbReference type="EMBL" id="KAG5833077.1"/>
    </source>
</evidence>
<feature type="compositionally biased region" description="Basic residues" evidence="1">
    <location>
        <begin position="214"/>
        <end position="228"/>
    </location>
</feature>
<dbReference type="InterPro" id="IPR039136">
    <property type="entry name" value="NUFIP1-like"/>
</dbReference>
<evidence type="ECO:0000259" key="2">
    <source>
        <dbReference type="PROSITE" id="PS00028"/>
    </source>
</evidence>
<sequence>MHNSGYFPPPVFNCPPPGQMIRPPVFNWRPPAPGTFYPENANWWQPPPGPWGFNSAGNEYIAPGYQSAGFQPRRTHGQYHNPGRQRGGLENGPSRSGCGKQKRKKEPAFTHFCDTCDRGFKDQQKYDDHVAQHVKCSVKDCSFTAHEKLVSLHWKNNHAPGAKRIKLDTPEEIAKWREERRKNYPTMSNVVMKMKMMEEREERGEVLETAQFGKMRRGHMASGRRRGFGRSNRANPGAEDERGRVATPKQTLSNRDPLGVLAQSDSDSDKDSAADGKKEGLTVTPRHMTSGLGSLLASYGSASDSDSEQEPVAMPILKTSKALEENQALLRSLPARAPSSAAQPGAVTHPDSRGCHQQSHPQSARPHAASCRPGRGRNVSAPRRTTLLEMLLAPEIRRERNVVLQCVRFIVRNSLFGLDRQRPECQPTDGGRHRTAMGAEDQISVATGNPSAHDAVIDGTHHGGGACEGGGRGLEGGAVIAVKEPIEERWQRPRVESAVMGVDRHPDRHPADDSPNLGEAQSSPAKDTVIIQHCPPEDTCSQLGNPQTDTPTAECSLPTACPQDDEQSSGTRAAVIGGDPSFSLDTDESQKLPEGNGSPPAHATGPHEGHCTAENTVIGGIDSLAEHVQGSEQPSRSVVDDEIWEIPAAYLQSQ</sequence>
<dbReference type="InterPro" id="IPR013087">
    <property type="entry name" value="Znf_C2H2_type"/>
</dbReference>
<dbReference type="GO" id="GO:0003723">
    <property type="term" value="F:RNA binding"/>
    <property type="evidence" value="ECO:0007669"/>
    <property type="project" value="InterPro"/>
</dbReference>
<feature type="region of interest" description="Disordered" evidence="1">
    <location>
        <begin position="214"/>
        <end position="289"/>
    </location>
</feature>
<feature type="region of interest" description="Disordered" evidence="1">
    <location>
        <begin position="68"/>
        <end position="104"/>
    </location>
</feature>
<feature type="region of interest" description="Disordered" evidence="1">
    <location>
        <begin position="335"/>
        <end position="380"/>
    </location>
</feature>
<feature type="domain" description="C2H2-type" evidence="2">
    <location>
        <begin position="113"/>
        <end position="133"/>
    </location>
</feature>
<keyword evidence="4" id="KW-1185">Reference proteome</keyword>
<dbReference type="AlphaFoldDB" id="A0A9D3LMQ4"/>
<comment type="caution">
    <text evidence="3">The sequence shown here is derived from an EMBL/GenBank/DDBJ whole genome shotgun (WGS) entry which is preliminary data.</text>
</comment>
<gene>
    <name evidence="3" type="ORF">ANANG_G00272030</name>
</gene>
<dbReference type="PANTHER" id="PTHR13309">
    <property type="entry name" value="NUCLEAR FRAGILE X MENTAL RETARDATION PROTEIN INTERACTING PROTEIN 1"/>
    <property type="match status" value="1"/>
</dbReference>
<dbReference type="InterPro" id="IPR019496">
    <property type="entry name" value="NUFIP1_cons_dom"/>
</dbReference>
<dbReference type="PANTHER" id="PTHR13309:SF0">
    <property type="entry name" value="FMR1-INTERACTING PROTEIN NUFIP1"/>
    <property type="match status" value="1"/>
</dbReference>
<feature type="compositionally biased region" description="Basic and acidic residues" evidence="1">
    <location>
        <begin position="267"/>
        <end position="280"/>
    </location>
</feature>
<reference evidence="3" key="1">
    <citation type="submission" date="2021-01" db="EMBL/GenBank/DDBJ databases">
        <title>A chromosome-scale assembly of European eel, Anguilla anguilla.</title>
        <authorList>
            <person name="Henkel C."/>
            <person name="Jong-Raadsen S.A."/>
            <person name="Dufour S."/>
            <person name="Weltzien F.-A."/>
            <person name="Palstra A.P."/>
            <person name="Pelster B."/>
            <person name="Spaink H.P."/>
            <person name="Van Den Thillart G.E."/>
            <person name="Jansen H."/>
            <person name="Zahm M."/>
            <person name="Klopp C."/>
            <person name="Cedric C."/>
            <person name="Louis A."/>
            <person name="Berthelot C."/>
            <person name="Parey E."/>
            <person name="Roest Crollius H."/>
            <person name="Montfort J."/>
            <person name="Robinson-Rechavi M."/>
            <person name="Bucao C."/>
            <person name="Bouchez O."/>
            <person name="Gislard M."/>
            <person name="Lluch J."/>
            <person name="Milhes M."/>
            <person name="Lampietro C."/>
            <person name="Lopez Roques C."/>
            <person name="Donnadieu C."/>
            <person name="Braasch I."/>
            <person name="Desvignes T."/>
            <person name="Postlethwait J."/>
            <person name="Bobe J."/>
            <person name="Guiguen Y."/>
            <person name="Dirks R."/>
        </authorList>
    </citation>
    <scope>NUCLEOTIDE SEQUENCE</scope>
    <source>
        <strain evidence="3">Tag_6206</strain>
        <tissue evidence="3">Liver</tissue>
    </source>
</reference>
<accession>A0A9D3LMQ4</accession>
<feature type="region of interest" description="Disordered" evidence="1">
    <location>
        <begin position="491"/>
        <end position="641"/>
    </location>
</feature>
<dbReference type="GO" id="GO:0005634">
    <property type="term" value="C:nucleus"/>
    <property type="evidence" value="ECO:0007669"/>
    <property type="project" value="TreeGrafter"/>
</dbReference>
<organism evidence="3 4">
    <name type="scientific">Anguilla anguilla</name>
    <name type="common">European freshwater eel</name>
    <name type="synonym">Muraena anguilla</name>
    <dbReference type="NCBI Taxonomy" id="7936"/>
    <lineage>
        <taxon>Eukaryota</taxon>
        <taxon>Metazoa</taxon>
        <taxon>Chordata</taxon>
        <taxon>Craniata</taxon>
        <taxon>Vertebrata</taxon>
        <taxon>Euteleostomi</taxon>
        <taxon>Actinopterygii</taxon>
        <taxon>Neopterygii</taxon>
        <taxon>Teleostei</taxon>
        <taxon>Anguilliformes</taxon>
        <taxon>Anguillidae</taxon>
        <taxon>Anguilla</taxon>
    </lineage>
</organism>
<dbReference type="SMART" id="SM00355">
    <property type="entry name" value="ZnF_C2H2"/>
    <property type="match status" value="2"/>
</dbReference>
<feature type="compositionally biased region" description="Polar residues" evidence="1">
    <location>
        <begin position="539"/>
        <end position="553"/>
    </location>
</feature>
<dbReference type="Proteomes" id="UP001044222">
    <property type="component" value="Chromosome 16"/>
</dbReference>
<evidence type="ECO:0000256" key="1">
    <source>
        <dbReference type="SAM" id="MobiDB-lite"/>
    </source>
</evidence>
<feature type="compositionally biased region" description="Basic and acidic residues" evidence="1">
    <location>
        <begin position="502"/>
        <end position="512"/>
    </location>
</feature>
<proteinExistence type="predicted"/>
<evidence type="ECO:0000313" key="4">
    <source>
        <dbReference type="Proteomes" id="UP001044222"/>
    </source>
</evidence>
<feature type="compositionally biased region" description="Low complexity" evidence="1">
    <location>
        <begin position="335"/>
        <end position="344"/>
    </location>
</feature>
<name>A0A9D3LMQ4_ANGAN</name>
<protein>
    <recommendedName>
        <fullName evidence="2">C2H2-type domain-containing protein</fullName>
    </recommendedName>
</protein>